<dbReference type="RefSeq" id="WP_006807351.1">
    <property type="nucleotide sequence ID" value="NZ_ADAD01000118.1"/>
</dbReference>
<dbReference type="Proteomes" id="UP000004226">
    <property type="component" value="Unassembled WGS sequence"/>
</dbReference>
<dbReference type="AlphaFoldDB" id="D0GLJ7"/>
<accession>D0GLJ7</accession>
<organism evidence="1 2">
    <name type="scientific">Pseudoleptotrichia goodfellowii F0264</name>
    <dbReference type="NCBI Taxonomy" id="596323"/>
    <lineage>
        <taxon>Bacteria</taxon>
        <taxon>Fusobacteriati</taxon>
        <taxon>Fusobacteriota</taxon>
        <taxon>Fusobacteriia</taxon>
        <taxon>Fusobacteriales</taxon>
        <taxon>Leptotrichiaceae</taxon>
        <taxon>Pseudoleptotrichia</taxon>
    </lineage>
</organism>
<dbReference type="EMBL" id="ADAD01000118">
    <property type="protein sequence ID" value="EEY35033.1"/>
    <property type="molecule type" value="Genomic_DNA"/>
</dbReference>
<reference evidence="1 2" key="1">
    <citation type="submission" date="2009-10" db="EMBL/GenBank/DDBJ databases">
        <authorList>
            <person name="Harkins D.M."/>
            <person name="Madupu R."/>
            <person name="Durkin A.S."/>
            <person name="Torralba M."/>
            <person name="Methe B."/>
            <person name="Sutton G.G."/>
            <person name="Strausberg R.L."/>
            <person name="Nelson K.E."/>
        </authorList>
    </citation>
    <scope>NUCLEOTIDE SEQUENCE [LARGE SCALE GENOMIC DNA]</scope>
    <source>
        <strain evidence="1 2">F0264</strain>
    </source>
</reference>
<gene>
    <name evidence="1" type="ORF">HMPREF0554_2457</name>
</gene>
<evidence type="ECO:0000313" key="2">
    <source>
        <dbReference type="Proteomes" id="UP000004226"/>
    </source>
</evidence>
<sequence>MLKIKFSWRKGEDNNFYPGGQSSFEGDYSNYVEDKIKYFFNEISTQNKLNYKDCLGYLFIDDGGVGWKRRIPFIENGIKKIEKVLSNLSEEEDWGGEGFLAEIKKEGVLIYFITDDSYFDIISLKCFYKAMVSWRKFLDTEPNENTIMEIECEED</sequence>
<protein>
    <submittedName>
        <fullName evidence="1">Uncharacterized protein</fullName>
    </submittedName>
</protein>
<name>D0GLJ7_9FUSO</name>
<keyword evidence="2" id="KW-1185">Reference proteome</keyword>
<evidence type="ECO:0000313" key="1">
    <source>
        <dbReference type="EMBL" id="EEY35033.1"/>
    </source>
</evidence>
<comment type="caution">
    <text evidence="1">The sequence shown here is derived from an EMBL/GenBank/DDBJ whole genome shotgun (WGS) entry which is preliminary data.</text>
</comment>
<proteinExistence type="predicted"/>